<evidence type="ECO:0000313" key="3">
    <source>
        <dbReference type="Proteomes" id="UP000190539"/>
    </source>
</evidence>
<keyword evidence="1" id="KW-1133">Transmembrane helix</keyword>
<feature type="transmembrane region" description="Helical" evidence="1">
    <location>
        <begin position="49"/>
        <end position="70"/>
    </location>
</feature>
<proteinExistence type="predicted"/>
<keyword evidence="1" id="KW-0472">Membrane</keyword>
<organism evidence="2 3">
    <name type="scientific">Streptomyces tsukubensis</name>
    <dbReference type="NCBI Taxonomy" id="83656"/>
    <lineage>
        <taxon>Bacteria</taxon>
        <taxon>Bacillati</taxon>
        <taxon>Actinomycetota</taxon>
        <taxon>Actinomycetes</taxon>
        <taxon>Kitasatosporales</taxon>
        <taxon>Streptomycetaceae</taxon>
        <taxon>Streptomyces</taxon>
    </lineage>
</organism>
<sequence>MNDPVNEPVNEPGPGDRLVRIGVIVFAVGAVATLVTLAPLFLGSDPFPLVAYTVSMLMAVGFVLAGAGVLKSVSAQRRRARAHQSPA</sequence>
<comment type="caution">
    <text evidence="2">The sequence shown here is derived from an EMBL/GenBank/DDBJ whole genome shotgun (WGS) entry which is preliminary data.</text>
</comment>
<evidence type="ECO:0000313" key="2">
    <source>
        <dbReference type="EMBL" id="OON72353.1"/>
    </source>
</evidence>
<dbReference type="Proteomes" id="UP000190539">
    <property type="component" value="Unassembled WGS sequence"/>
</dbReference>
<reference evidence="2 3" key="1">
    <citation type="submission" date="2017-02" db="EMBL/GenBank/DDBJ databases">
        <title>Draft Genome Sequence of Streptomyces tsukubaensis F601, a Producer of the immunosuppressant tacrolimus FK506.</title>
        <authorList>
            <person name="Zong G."/>
            <person name="Zhong C."/>
            <person name="Fu J."/>
            <person name="Qin R."/>
            <person name="Cao G."/>
        </authorList>
    </citation>
    <scope>NUCLEOTIDE SEQUENCE [LARGE SCALE GENOMIC DNA]</scope>
    <source>
        <strain evidence="2 3">F601</strain>
    </source>
</reference>
<dbReference type="RefSeq" id="WP_077973591.1">
    <property type="nucleotide sequence ID" value="NZ_CP045178.1"/>
</dbReference>
<dbReference type="EMBL" id="MVFC01000039">
    <property type="protein sequence ID" value="OON72353.1"/>
    <property type="molecule type" value="Genomic_DNA"/>
</dbReference>
<evidence type="ECO:0008006" key="4">
    <source>
        <dbReference type="Google" id="ProtNLM"/>
    </source>
</evidence>
<name>A0A1V4A0P6_9ACTN</name>
<protein>
    <recommendedName>
        <fullName evidence="4">Integral membrane protein</fullName>
    </recommendedName>
</protein>
<accession>A0A1V4A0P6</accession>
<feature type="transmembrane region" description="Helical" evidence="1">
    <location>
        <begin position="21"/>
        <end position="43"/>
    </location>
</feature>
<gene>
    <name evidence="2" type="ORF">B1H18_30100</name>
</gene>
<evidence type="ECO:0000256" key="1">
    <source>
        <dbReference type="SAM" id="Phobius"/>
    </source>
</evidence>
<keyword evidence="3" id="KW-1185">Reference proteome</keyword>
<keyword evidence="1" id="KW-0812">Transmembrane</keyword>
<dbReference type="AlphaFoldDB" id="A0A1V4A0P6"/>